<organism evidence="7 8">
    <name type="scientific">Parendozoicomonas haliclonae</name>
    <dbReference type="NCBI Taxonomy" id="1960125"/>
    <lineage>
        <taxon>Bacteria</taxon>
        <taxon>Pseudomonadati</taxon>
        <taxon>Pseudomonadota</taxon>
        <taxon>Gammaproteobacteria</taxon>
        <taxon>Oceanospirillales</taxon>
        <taxon>Endozoicomonadaceae</taxon>
        <taxon>Parendozoicomonas</taxon>
    </lineage>
</organism>
<dbReference type="GO" id="GO:0008168">
    <property type="term" value="F:methyltransferase activity"/>
    <property type="evidence" value="ECO:0007669"/>
    <property type="project" value="UniProtKB-KW"/>
</dbReference>
<evidence type="ECO:0000256" key="5">
    <source>
        <dbReference type="SAM" id="SignalP"/>
    </source>
</evidence>
<protein>
    <submittedName>
        <fullName evidence="7">Glycine/sarcosine/dimethylglycine N-methyltransferase</fullName>
        <ecNumber evidence="7">2.1.1.156</ecNumber>
    </submittedName>
</protein>
<reference evidence="7 8" key="1">
    <citation type="submission" date="2017-03" db="EMBL/GenBank/DDBJ databases">
        <authorList>
            <person name="Afonso C.L."/>
            <person name="Miller P.J."/>
            <person name="Scott M.A."/>
            <person name="Spackman E."/>
            <person name="Goraichik I."/>
            <person name="Dimitrov K.M."/>
            <person name="Suarez D.L."/>
            <person name="Swayne D.E."/>
        </authorList>
    </citation>
    <scope>NUCLEOTIDE SEQUENCE [LARGE SCALE GENOMIC DNA]</scope>
    <source>
        <strain evidence="7">SB41UT1</strain>
    </source>
</reference>
<accession>A0A1X7AGZ9</accession>
<keyword evidence="3 7" id="KW-0808">Transferase</keyword>
<dbReference type="PANTHER" id="PTHR44307">
    <property type="entry name" value="PHOSPHOETHANOLAMINE METHYLTRANSFERASE"/>
    <property type="match status" value="1"/>
</dbReference>
<proteinExistence type="predicted"/>
<comment type="pathway">
    <text evidence="4">Phospholipid metabolism.</text>
</comment>
<dbReference type="EC" id="2.1.1.156" evidence="7"/>
<dbReference type="Proteomes" id="UP000196573">
    <property type="component" value="Unassembled WGS sequence"/>
</dbReference>
<feature type="domain" description="Methyltransferase" evidence="6">
    <location>
        <begin position="86"/>
        <end position="225"/>
    </location>
</feature>
<dbReference type="GO" id="GO:0032259">
    <property type="term" value="P:methylation"/>
    <property type="evidence" value="ECO:0007669"/>
    <property type="project" value="UniProtKB-KW"/>
</dbReference>
<name>A0A1X7AGZ9_9GAMM</name>
<evidence type="ECO:0000256" key="3">
    <source>
        <dbReference type="ARBA" id="ARBA00022679"/>
    </source>
</evidence>
<dbReference type="PANTHER" id="PTHR44307:SF2">
    <property type="entry name" value="PHOSPHOETHANOLAMINE METHYLTRANSFERASE ISOFORM X1"/>
    <property type="match status" value="1"/>
</dbReference>
<dbReference type="RefSeq" id="WP_087108099.1">
    <property type="nucleotide sequence ID" value="NZ_CBCSCN010000009.1"/>
</dbReference>
<dbReference type="EMBL" id="FWPT01000003">
    <property type="protein sequence ID" value="SMA41636.1"/>
    <property type="molecule type" value="Genomic_DNA"/>
</dbReference>
<comment type="pathway">
    <text evidence="1">Lipid metabolism.</text>
</comment>
<evidence type="ECO:0000259" key="6">
    <source>
        <dbReference type="Pfam" id="PF13847"/>
    </source>
</evidence>
<dbReference type="Pfam" id="PF13847">
    <property type="entry name" value="Methyltransf_31"/>
    <property type="match status" value="1"/>
</dbReference>
<evidence type="ECO:0000313" key="8">
    <source>
        <dbReference type="Proteomes" id="UP000196573"/>
    </source>
</evidence>
<keyword evidence="5" id="KW-0732">Signal</keyword>
<dbReference type="InterPro" id="IPR029063">
    <property type="entry name" value="SAM-dependent_MTases_sf"/>
</dbReference>
<dbReference type="CDD" id="cd02440">
    <property type="entry name" value="AdoMet_MTases"/>
    <property type="match status" value="1"/>
</dbReference>
<keyword evidence="2 7" id="KW-0489">Methyltransferase</keyword>
<dbReference type="Gene3D" id="3.40.50.150">
    <property type="entry name" value="Vaccinia Virus protein VP39"/>
    <property type="match status" value="1"/>
</dbReference>
<keyword evidence="8" id="KW-1185">Reference proteome</keyword>
<evidence type="ECO:0000256" key="1">
    <source>
        <dbReference type="ARBA" id="ARBA00005189"/>
    </source>
</evidence>
<feature type="signal peptide" evidence="5">
    <location>
        <begin position="1"/>
        <end position="30"/>
    </location>
</feature>
<dbReference type="OrthoDB" id="529208at2"/>
<evidence type="ECO:0000256" key="2">
    <source>
        <dbReference type="ARBA" id="ARBA00022603"/>
    </source>
</evidence>
<evidence type="ECO:0000256" key="4">
    <source>
        <dbReference type="ARBA" id="ARBA00025707"/>
    </source>
</evidence>
<feature type="chain" id="PRO_5012326843" evidence="5">
    <location>
        <begin position="31"/>
        <end position="296"/>
    </location>
</feature>
<dbReference type="InterPro" id="IPR025714">
    <property type="entry name" value="Methyltranfer_dom"/>
</dbReference>
<dbReference type="SUPFAM" id="SSF53335">
    <property type="entry name" value="S-adenosyl-L-methionine-dependent methyltransferases"/>
    <property type="match status" value="1"/>
</dbReference>
<dbReference type="AlphaFoldDB" id="A0A1X7AGZ9"/>
<evidence type="ECO:0000313" key="7">
    <source>
        <dbReference type="EMBL" id="SMA41636.1"/>
    </source>
</evidence>
<gene>
    <name evidence="7" type="ORF">EHSB41UT_01289</name>
</gene>
<sequence>MHSGTGVRFGKAMLAAGVLLWGAASGGAFADGGAVDASVADSQAFLDENQYTLNGIQRYEYIFGEDFCSIGGLDTTRDLTAQLNLEPGDRVLDVGSGMGGSAFYMAREYGAIVEGVDLSRNMVTSARNKAEQRNLSVSFNILDVTDADFPANSFDVIYSRDVIMHIEDKAALYKKLFKWLKPGGQLLVSDYCTGDGSWTDEFRDYVAARHYHLLTVEDYETMLQNVGFTQVRAENRTDIFEQSLTKELARIQDNKGEFLSLFTSKDYEDLTQGWQIKLERNRNGLQHWGVFHAIKP</sequence>